<dbReference type="InterPro" id="IPR011335">
    <property type="entry name" value="Restrct_endonuc-II-like"/>
</dbReference>
<protein>
    <recommendedName>
        <fullName evidence="1">Putative restriction endonuclease domain-containing protein</fullName>
    </recommendedName>
</protein>
<comment type="caution">
    <text evidence="2">The sequence shown here is derived from an EMBL/GenBank/DDBJ whole genome shotgun (WGS) entry which is preliminary data.</text>
</comment>
<proteinExistence type="predicted"/>
<feature type="domain" description="Putative restriction endonuclease" evidence="1">
    <location>
        <begin position="12"/>
        <end position="172"/>
    </location>
</feature>
<dbReference type="CDD" id="cd06260">
    <property type="entry name" value="DUF820-like"/>
    <property type="match status" value="1"/>
</dbReference>
<reference evidence="2 3" key="1">
    <citation type="submission" date="2017-01" db="EMBL/GenBank/DDBJ databases">
        <title>Novel large sulfur bacteria in the metagenomes of groundwater-fed chemosynthetic microbial mats in the Lake Huron basin.</title>
        <authorList>
            <person name="Sharrar A.M."/>
            <person name="Flood B.E."/>
            <person name="Bailey J.V."/>
            <person name="Jones D.S."/>
            <person name="Biddanda B."/>
            <person name="Ruberg S.A."/>
            <person name="Marcus D.N."/>
            <person name="Dick G.J."/>
        </authorList>
    </citation>
    <scope>NUCLEOTIDE SEQUENCE [LARGE SCALE GENOMIC DNA]</scope>
    <source>
        <strain evidence="2">A7</strain>
    </source>
</reference>
<dbReference type="Proteomes" id="UP000192505">
    <property type="component" value="Unassembled WGS sequence"/>
</dbReference>
<gene>
    <name evidence="2" type="ORF">BWK72_12390</name>
</gene>
<dbReference type="PANTHER" id="PTHR36558:SF1">
    <property type="entry name" value="RESTRICTION ENDONUCLEASE DOMAIN-CONTAINING PROTEIN-RELATED"/>
    <property type="match status" value="1"/>
</dbReference>
<dbReference type="PANTHER" id="PTHR36558">
    <property type="entry name" value="GLR1098 PROTEIN"/>
    <property type="match status" value="1"/>
</dbReference>
<evidence type="ECO:0000259" key="1">
    <source>
        <dbReference type="Pfam" id="PF05685"/>
    </source>
</evidence>
<dbReference type="InterPro" id="IPR012296">
    <property type="entry name" value="Nuclease_put_TT1808"/>
</dbReference>
<dbReference type="EMBL" id="MTEI01000007">
    <property type="protein sequence ID" value="OQW87697.1"/>
    <property type="molecule type" value="Genomic_DNA"/>
</dbReference>
<sequence length="191" mass="21380">MKIAQHQQLSEEDYLRLEAASPIKSEFVAGNIYAMTGASLRHNVIAGNIFTILRAHVRGSPCRTFMSDTKLRVAKFNSYYYPDVMVTCDPRHQTVSSGDTLIETPRLIVEILSASTEATDRREKLQAYRSLPSLLEYVLVSQEEALIEIHRRQGDIGWQIITLSPGDPVELSSVELVTDFAALYDESGVAF</sequence>
<name>A0A1W9KTD3_9BURK</name>
<evidence type="ECO:0000313" key="2">
    <source>
        <dbReference type="EMBL" id="OQW87697.1"/>
    </source>
</evidence>
<accession>A0A1W9KTD3</accession>
<evidence type="ECO:0000313" key="3">
    <source>
        <dbReference type="Proteomes" id="UP000192505"/>
    </source>
</evidence>
<dbReference type="Pfam" id="PF05685">
    <property type="entry name" value="Uma2"/>
    <property type="match status" value="1"/>
</dbReference>
<organism evidence="2 3">
    <name type="scientific">Rhodoferax ferrireducens</name>
    <dbReference type="NCBI Taxonomy" id="192843"/>
    <lineage>
        <taxon>Bacteria</taxon>
        <taxon>Pseudomonadati</taxon>
        <taxon>Pseudomonadota</taxon>
        <taxon>Betaproteobacteria</taxon>
        <taxon>Burkholderiales</taxon>
        <taxon>Comamonadaceae</taxon>
        <taxon>Rhodoferax</taxon>
    </lineage>
</organism>
<dbReference type="SUPFAM" id="SSF52980">
    <property type="entry name" value="Restriction endonuclease-like"/>
    <property type="match status" value="1"/>
</dbReference>
<dbReference type="InterPro" id="IPR008538">
    <property type="entry name" value="Uma2"/>
</dbReference>
<dbReference type="AlphaFoldDB" id="A0A1W9KTD3"/>
<dbReference type="Gene3D" id="3.90.1570.10">
    <property type="entry name" value="tt1808, chain A"/>
    <property type="match status" value="1"/>
</dbReference>